<dbReference type="EMBL" id="QKWP01001362">
    <property type="protein sequence ID" value="RIB09544.1"/>
    <property type="molecule type" value="Genomic_DNA"/>
</dbReference>
<organism evidence="2 3">
    <name type="scientific">Gigaspora rosea</name>
    <dbReference type="NCBI Taxonomy" id="44941"/>
    <lineage>
        <taxon>Eukaryota</taxon>
        <taxon>Fungi</taxon>
        <taxon>Fungi incertae sedis</taxon>
        <taxon>Mucoromycota</taxon>
        <taxon>Glomeromycotina</taxon>
        <taxon>Glomeromycetes</taxon>
        <taxon>Diversisporales</taxon>
        <taxon>Gigasporaceae</taxon>
        <taxon>Gigaspora</taxon>
    </lineage>
</organism>
<evidence type="ECO:0000313" key="2">
    <source>
        <dbReference type="EMBL" id="RIB09544.1"/>
    </source>
</evidence>
<name>A0A397UHG0_9GLOM</name>
<sequence>MDKSKDEKEKASDCCPEFIDMEHEEETKDPENCYRFGIGEEDGKMKTEWPKEERVKKLTEKKGLDDACESWIKKVEAFRRTNDFKETKGPTEKEYTEIEETSYASDCYQKEIEVEKYKNKCDSRKLRKEKNVPKRVSPFGIVPGQVVKGAVKIEKREALTICLVQFRIRKGSYEENKKIEIRKLEENRNNMYWHVT</sequence>
<feature type="region of interest" description="Disordered" evidence="1">
    <location>
        <begin position="1"/>
        <end position="21"/>
    </location>
</feature>
<comment type="caution">
    <text evidence="2">The sequence shown here is derived from an EMBL/GenBank/DDBJ whole genome shotgun (WGS) entry which is preliminary data.</text>
</comment>
<proteinExistence type="predicted"/>
<keyword evidence="3" id="KW-1185">Reference proteome</keyword>
<protein>
    <submittedName>
        <fullName evidence="2">Uncharacterized protein</fullName>
    </submittedName>
</protein>
<reference evidence="2 3" key="1">
    <citation type="submission" date="2018-06" db="EMBL/GenBank/DDBJ databases">
        <title>Comparative genomics reveals the genomic features of Rhizophagus irregularis, R. cerebriforme, R. diaphanum and Gigaspora rosea, and their symbiotic lifestyle signature.</title>
        <authorList>
            <person name="Morin E."/>
            <person name="San Clemente H."/>
            <person name="Chen E.C.H."/>
            <person name="De La Providencia I."/>
            <person name="Hainaut M."/>
            <person name="Kuo A."/>
            <person name="Kohler A."/>
            <person name="Murat C."/>
            <person name="Tang N."/>
            <person name="Roy S."/>
            <person name="Loubradou J."/>
            <person name="Henrissat B."/>
            <person name="Grigoriev I.V."/>
            <person name="Corradi N."/>
            <person name="Roux C."/>
            <person name="Martin F.M."/>
        </authorList>
    </citation>
    <scope>NUCLEOTIDE SEQUENCE [LARGE SCALE GENOMIC DNA]</scope>
    <source>
        <strain evidence="2 3">DAOM 194757</strain>
    </source>
</reference>
<evidence type="ECO:0000256" key="1">
    <source>
        <dbReference type="SAM" id="MobiDB-lite"/>
    </source>
</evidence>
<gene>
    <name evidence="2" type="ORF">C2G38_2146503</name>
</gene>
<evidence type="ECO:0000313" key="3">
    <source>
        <dbReference type="Proteomes" id="UP000266673"/>
    </source>
</evidence>
<feature type="compositionally biased region" description="Basic and acidic residues" evidence="1">
    <location>
        <begin position="1"/>
        <end position="12"/>
    </location>
</feature>
<accession>A0A397UHG0</accession>
<dbReference type="AlphaFoldDB" id="A0A397UHG0"/>
<dbReference type="Proteomes" id="UP000266673">
    <property type="component" value="Unassembled WGS sequence"/>
</dbReference>
<dbReference type="OrthoDB" id="10542075at2759"/>